<dbReference type="SUPFAM" id="SSF158745">
    <property type="entry name" value="LanC-like"/>
    <property type="match status" value="1"/>
</dbReference>
<evidence type="ECO:0000259" key="1">
    <source>
        <dbReference type="Pfam" id="PF13575"/>
    </source>
</evidence>
<dbReference type="RefSeq" id="WP_015907612.1">
    <property type="nucleotide sequence ID" value="NZ_FUZJ01000001.1"/>
</dbReference>
<keyword evidence="3" id="KW-1185">Reference proteome</keyword>
<dbReference type="EMBL" id="FXXC01000001">
    <property type="protein sequence ID" value="SMR94255.1"/>
    <property type="molecule type" value="Genomic_DNA"/>
</dbReference>
<dbReference type="Proteomes" id="UP000196803">
    <property type="component" value="Unassembled WGS sequence"/>
</dbReference>
<organism evidence="2 3">
    <name type="scientific">Caldicellulosiruptor bescii</name>
    <name type="common">Anaerocellum thermophilum</name>
    <dbReference type="NCBI Taxonomy" id="31899"/>
    <lineage>
        <taxon>Bacteria</taxon>
        <taxon>Bacillati</taxon>
        <taxon>Bacillota</taxon>
        <taxon>Bacillota incertae sedis</taxon>
        <taxon>Caldicellulosiruptorales</taxon>
        <taxon>Caldicellulosiruptoraceae</taxon>
        <taxon>Caldicellulosiruptor</taxon>
    </lineage>
</organism>
<protein>
    <submittedName>
        <fullName evidence="2">Type 2 lantibiotic biosynthesis protein LanM</fullName>
    </submittedName>
</protein>
<dbReference type="InterPro" id="IPR012341">
    <property type="entry name" value="6hp_glycosidase-like_sf"/>
</dbReference>
<evidence type="ECO:0000313" key="2">
    <source>
        <dbReference type="EMBL" id="SMR94255.1"/>
    </source>
</evidence>
<dbReference type="SMART" id="SM01260">
    <property type="entry name" value="LANC_like"/>
    <property type="match status" value="1"/>
</dbReference>
<dbReference type="GeneID" id="31772458"/>
<proteinExistence type="predicted"/>
<dbReference type="PANTHER" id="PTHR12736:SF7">
    <property type="entry name" value="LANC-LIKE PROTEIN 3"/>
    <property type="match status" value="1"/>
</dbReference>
<gene>
    <name evidence="2" type="ORF">SAMN05216240_1987</name>
</gene>
<dbReference type="InterPro" id="IPR017146">
    <property type="entry name" value="Lanti_2_LanM"/>
</dbReference>
<feature type="domain" description="Lantibiotic biosynthesis protein dehydration" evidence="1">
    <location>
        <begin position="190"/>
        <end position="566"/>
    </location>
</feature>
<reference evidence="2 3" key="1">
    <citation type="submission" date="2017-05" db="EMBL/GenBank/DDBJ databases">
        <authorList>
            <person name="Varghese N."/>
            <person name="Submissions S."/>
        </authorList>
    </citation>
    <scope>NUCLEOTIDE SEQUENCE [LARGE SCALE GENOMIC DNA]</scope>
    <source>
        <strain evidence="2 3">MACB1020</strain>
    </source>
</reference>
<dbReference type="PIRSF" id="PIRSF037228">
    <property type="entry name" value="Lant_mod_RumM"/>
    <property type="match status" value="1"/>
</dbReference>
<dbReference type="PRINTS" id="PR01950">
    <property type="entry name" value="LANCSUPER"/>
</dbReference>
<accession>A0ABY1SAA8</accession>
<dbReference type="Pfam" id="PF05147">
    <property type="entry name" value="LANC_like"/>
    <property type="match status" value="1"/>
</dbReference>
<dbReference type="CDD" id="cd04792">
    <property type="entry name" value="LanM-like"/>
    <property type="match status" value="1"/>
</dbReference>
<evidence type="ECO:0000313" key="3">
    <source>
        <dbReference type="Proteomes" id="UP000196803"/>
    </source>
</evidence>
<dbReference type="InterPro" id="IPR025410">
    <property type="entry name" value="Lant_dehyd"/>
</dbReference>
<name>A0ABY1SAA8_CALBS</name>
<dbReference type="Gene3D" id="1.50.10.10">
    <property type="match status" value="1"/>
</dbReference>
<dbReference type="Pfam" id="PF13575">
    <property type="entry name" value="DUF4135"/>
    <property type="match status" value="1"/>
</dbReference>
<dbReference type="PANTHER" id="PTHR12736">
    <property type="entry name" value="LANC-LIKE PROTEIN"/>
    <property type="match status" value="1"/>
</dbReference>
<dbReference type="NCBIfam" id="TIGR03897">
    <property type="entry name" value="lanti_2_LanM"/>
    <property type="match status" value="1"/>
</dbReference>
<comment type="caution">
    <text evidence="2">The sequence shown here is derived from an EMBL/GenBank/DDBJ whole genome shotgun (WGS) entry which is preliminary data.</text>
</comment>
<sequence length="1040" mass="121372">MKQDNNWLIYNLSTDKEFTFDDVINYWLTLFPEIKKKEELEKLLQEISNTNFEKIREYYYSTEKHGEKFLGKYCNNIELVLELERLLAIIHNEYKWVYFFKPIIRTYFEYIYELTQRSEFIHDKNEFMIQILKLAIENLYKIAYRVLILELNIARIESKLVGETPEQRANYFSNILLRNDDYIEKLYMEYNELTRLMDLCMRNFCNYLREIIENTEREEKQLSKKLLDGKHLGKLKSIEFGAGDMHNGGRSVAVLYFDSGVKLIYKPRALDLEVKFGEFIEWLNNQCIPNFYSLKTCRTYTIESAGWVEFIEYKECCEIDEIKRFYYRAGEILCILYTLNARDMHFENIIAEGENPVLIDLETLFHPDLFDINRTETFASTEVLRILNNSVRGIGLLPTQIVNFKSGKVFEIGGLCAEDEQEAPFHSLFVNNYNTDEIKIEYDYAIIKPKSNNPIMKGKRIKSSEYVNEIINGFVNTYKWILKNKNEYIKKVREKFQNCKCRVIFKPTSIYAQLLATSYHPDLLRNSIDRKVFLHRIGLVPYEEEKRIVLSEIEDMLNGDVPYFTTFLNCNSIINSKGEKIEPCYKQTPLDYVIKKIESMNEKDLERQVALINMSYLNKVTYDMGYHTNIRFKTCNNIKKFDKQKFLDIAKKIGDLILEKSIMGKRNGKNERSWIGSIGIDDKFYFITDVGYDLYSGNSGIALFLAFLGAITGSKKYKLAAIEAMVPVISYIENLGKVSNSKINRIGAFSGVCGYFYALFHIGKCLDIKEFLDIVYGKIGILSKAELITENHDIISGLSGTLGVLLSIYDKTAEEKIREELLSICTKILYAINEKSNKCKEGITWGEEGYVGYSHGNAGVTSQLIRLFYINHNSNIIDLIRLSLTYERNMFDKRNNNWRRSLLEDGFSFGWCHGAPGILLSRINLIEKGYHDDYCFEEIKKAIEITKKYAFGKDYCLCHGDIGNLRILYYTAKVLKDEELKISCLATLNEFLDRYFMGRWCNGEFNKIENYGLMTGLSGVGYAFLQFCEYVQMPEILCLE</sequence>
<dbReference type="InterPro" id="IPR007822">
    <property type="entry name" value="LANC-like"/>
</dbReference>